<evidence type="ECO:0000313" key="2">
    <source>
        <dbReference type="Proteomes" id="UP000767446"/>
    </source>
</evidence>
<accession>A0A941GTJ9</accession>
<dbReference type="Pfam" id="PF08852">
    <property type="entry name" value="DUF1822"/>
    <property type="match status" value="1"/>
</dbReference>
<dbReference type="AlphaFoldDB" id="A0A941GTJ9"/>
<dbReference type="Proteomes" id="UP000767446">
    <property type="component" value="Unassembled WGS sequence"/>
</dbReference>
<organism evidence="1 2">
    <name type="scientific">Gomphosphaeria aponina SAG 52.96 = DSM 107014</name>
    <dbReference type="NCBI Taxonomy" id="1521640"/>
    <lineage>
        <taxon>Bacteria</taxon>
        <taxon>Bacillati</taxon>
        <taxon>Cyanobacteriota</taxon>
        <taxon>Cyanophyceae</taxon>
        <taxon>Oscillatoriophycideae</taxon>
        <taxon>Chroococcales</taxon>
        <taxon>Gomphosphaeriaceae</taxon>
        <taxon>Gomphosphaeria</taxon>
    </lineage>
</organism>
<comment type="caution">
    <text evidence="1">The sequence shown here is derived from an EMBL/GenBank/DDBJ whole genome shotgun (WGS) entry which is preliminary data.</text>
</comment>
<dbReference type="EMBL" id="JADQBC010000104">
    <property type="protein sequence ID" value="MBR8829051.1"/>
    <property type="molecule type" value="Genomic_DNA"/>
</dbReference>
<protein>
    <submittedName>
        <fullName evidence="1">DUF1822 family protein</fullName>
    </submittedName>
</protein>
<evidence type="ECO:0000313" key="1">
    <source>
        <dbReference type="EMBL" id="MBR8829051.1"/>
    </source>
</evidence>
<proteinExistence type="predicted"/>
<gene>
    <name evidence="1" type="ORF">DSM107014_14325</name>
</gene>
<name>A0A941GTJ9_9CHRO</name>
<sequence>MKHINSQLLTVPLKQQAHIYAQQFAAEQATIEKGKQVYLNTLAVCAVRSYLQWLAIENTVAQSECWHPGFRAIFNVADLDLPQLGKKLECIPVLPGQNALVIPPEAIENRLGYVGVQFREELEEVELLGFLPAQKTRHEAIPLTQLKSLDDLIDTIERGEWVENLRQWFEGVFQLEWQPVESLVPSLRLKTIPRQNTVSRGKIMHWENKPELILVVRITKTTLGKVEVCLRIYPYGDIAHLLPGLQVELLDELGTVCMEQQAGKKTNWIQLDFSCQPDDIFGVRISLGEMSMTEQFIV</sequence>
<dbReference type="InterPro" id="IPR014951">
    <property type="entry name" value="DUF1822"/>
</dbReference>
<reference evidence="1" key="1">
    <citation type="submission" date="2021-02" db="EMBL/GenBank/DDBJ databases">
        <title>Metagenome analyses of Stigonema ocellatum DSM 106950, Chlorogloea purpurea SAG 13.99 and Gomphosphaeria aponina DSM 107014.</title>
        <authorList>
            <person name="Marter P."/>
            <person name="Huang S."/>
        </authorList>
    </citation>
    <scope>NUCLEOTIDE SEQUENCE</scope>
    <source>
        <strain evidence="1">JP213</strain>
    </source>
</reference>